<dbReference type="Proteomes" id="UP001458880">
    <property type="component" value="Unassembled WGS sequence"/>
</dbReference>
<dbReference type="SUPFAM" id="SSF48403">
    <property type="entry name" value="Ankyrin repeat"/>
    <property type="match status" value="1"/>
</dbReference>
<keyword evidence="1" id="KW-0677">Repeat</keyword>
<reference evidence="4 5" key="1">
    <citation type="journal article" date="2024" name="BMC Genomics">
        <title>De novo assembly and annotation of Popillia japonica's genome with initial clues to its potential as an invasive pest.</title>
        <authorList>
            <person name="Cucini C."/>
            <person name="Boschi S."/>
            <person name="Funari R."/>
            <person name="Cardaioli E."/>
            <person name="Iannotti N."/>
            <person name="Marturano G."/>
            <person name="Paoli F."/>
            <person name="Bruttini M."/>
            <person name="Carapelli A."/>
            <person name="Frati F."/>
            <person name="Nardi F."/>
        </authorList>
    </citation>
    <scope>NUCLEOTIDE SEQUENCE [LARGE SCALE GENOMIC DNA]</scope>
    <source>
        <strain evidence="4">DMR45628</strain>
    </source>
</reference>
<gene>
    <name evidence="4" type="ORF">QE152_g7426</name>
</gene>
<dbReference type="EMBL" id="JASPKY010000054">
    <property type="protein sequence ID" value="KAK9744854.1"/>
    <property type="molecule type" value="Genomic_DNA"/>
</dbReference>
<dbReference type="SMART" id="SM00248">
    <property type="entry name" value="ANK"/>
    <property type="match status" value="2"/>
</dbReference>
<dbReference type="Gene3D" id="1.25.40.20">
    <property type="entry name" value="Ankyrin repeat-containing domain"/>
    <property type="match status" value="1"/>
</dbReference>
<dbReference type="Pfam" id="PF12796">
    <property type="entry name" value="Ank_2"/>
    <property type="match status" value="1"/>
</dbReference>
<comment type="caution">
    <text evidence="4">The sequence shown here is derived from an EMBL/GenBank/DDBJ whole genome shotgun (WGS) entry which is preliminary data.</text>
</comment>
<name>A0AAW1MET2_POPJA</name>
<keyword evidence="5" id="KW-1185">Reference proteome</keyword>
<accession>A0AAW1MET2</accession>
<evidence type="ECO:0000313" key="5">
    <source>
        <dbReference type="Proteomes" id="UP001458880"/>
    </source>
</evidence>
<evidence type="ECO:0000256" key="2">
    <source>
        <dbReference type="ARBA" id="ARBA00023043"/>
    </source>
</evidence>
<dbReference type="AlphaFoldDB" id="A0AAW1MET2"/>
<organism evidence="4 5">
    <name type="scientific">Popillia japonica</name>
    <name type="common">Japanese beetle</name>
    <dbReference type="NCBI Taxonomy" id="7064"/>
    <lineage>
        <taxon>Eukaryota</taxon>
        <taxon>Metazoa</taxon>
        <taxon>Ecdysozoa</taxon>
        <taxon>Arthropoda</taxon>
        <taxon>Hexapoda</taxon>
        <taxon>Insecta</taxon>
        <taxon>Pterygota</taxon>
        <taxon>Neoptera</taxon>
        <taxon>Endopterygota</taxon>
        <taxon>Coleoptera</taxon>
        <taxon>Polyphaga</taxon>
        <taxon>Scarabaeiformia</taxon>
        <taxon>Scarabaeidae</taxon>
        <taxon>Rutelinae</taxon>
        <taxon>Popillia</taxon>
    </lineage>
</organism>
<dbReference type="PROSITE" id="PS50297">
    <property type="entry name" value="ANK_REP_REGION"/>
    <property type="match status" value="2"/>
</dbReference>
<dbReference type="PROSITE" id="PS50088">
    <property type="entry name" value="ANK_REPEAT"/>
    <property type="match status" value="2"/>
</dbReference>
<evidence type="ECO:0000313" key="4">
    <source>
        <dbReference type="EMBL" id="KAK9744854.1"/>
    </source>
</evidence>
<dbReference type="InterPro" id="IPR002110">
    <property type="entry name" value="Ankyrin_rpt"/>
</dbReference>
<dbReference type="InterPro" id="IPR036770">
    <property type="entry name" value="Ankyrin_rpt-contain_sf"/>
</dbReference>
<sequence>MSHSDSELKSDQKLRLKRVVFKPRRKGNPALVAALKTHLHPELQEQRLLKAVSVHNTEDVEKLLHMGVSPNSCDRQLRSALHIAASRGYADIVDLLLKYGADANKRDIIQNTPLHLAACMSNLKIITLLINGGANIRLLDLYGRNPLQLAESKLQLLQRSWHAGAIEMLQVRAEIKEIVDIMISLWKNKDTTSWGHHRHNIDDLEMMKLSIDDCEPIDDQMNRLLSELKEFTIK</sequence>
<keyword evidence="2 3" id="KW-0040">ANK repeat</keyword>
<dbReference type="PANTHER" id="PTHR24171">
    <property type="entry name" value="ANKYRIN REPEAT DOMAIN-CONTAINING PROTEIN 39-RELATED"/>
    <property type="match status" value="1"/>
</dbReference>
<proteinExistence type="predicted"/>
<evidence type="ECO:0000256" key="3">
    <source>
        <dbReference type="PROSITE-ProRule" id="PRU00023"/>
    </source>
</evidence>
<protein>
    <submittedName>
        <fullName evidence="4">Ankyrin repeats (3 copies)</fullName>
    </submittedName>
</protein>
<feature type="repeat" description="ANK" evidence="3">
    <location>
        <begin position="109"/>
        <end position="141"/>
    </location>
</feature>
<feature type="repeat" description="ANK" evidence="3">
    <location>
        <begin position="76"/>
        <end position="108"/>
    </location>
</feature>
<evidence type="ECO:0000256" key="1">
    <source>
        <dbReference type="ARBA" id="ARBA00022737"/>
    </source>
</evidence>